<dbReference type="Gene3D" id="1.20.120.450">
    <property type="entry name" value="dinb family like domain"/>
    <property type="match status" value="1"/>
</dbReference>
<organism evidence="1 2">
    <name type="scientific">Hymenobacter busanensis</name>
    <dbReference type="NCBI Taxonomy" id="2607656"/>
    <lineage>
        <taxon>Bacteria</taxon>
        <taxon>Pseudomonadati</taxon>
        <taxon>Bacteroidota</taxon>
        <taxon>Cytophagia</taxon>
        <taxon>Cytophagales</taxon>
        <taxon>Hymenobacteraceae</taxon>
        <taxon>Hymenobacter</taxon>
    </lineage>
</organism>
<dbReference type="RefSeq" id="WP_151078173.1">
    <property type="nucleotide sequence ID" value="NZ_CP047647.1"/>
</dbReference>
<sequence>MAETNRIIDQLQRAFNGDAWSGPSLLATLQDMTAAQAVAQRLPQVHSIWEIVLHLTAWMRVAEQRIRENRSEEMSAAHDWPALPQPADEAAWQQAQQALAAAHGALLAAAARLSDADLDREIGATSMSTPGTGTTNYVLLHGVAQHNLYHAGQVALLKKVFV</sequence>
<protein>
    <submittedName>
        <fullName evidence="1">DUF664 domain-containing protein</fullName>
    </submittedName>
</protein>
<dbReference type="Pfam" id="PF12867">
    <property type="entry name" value="DinB_2"/>
    <property type="match status" value="1"/>
</dbReference>
<reference evidence="1 2" key="1">
    <citation type="submission" date="2019-09" db="EMBL/GenBank/DDBJ databases">
        <title>Genome sequence of Hymenobacter sp. M3.</title>
        <authorList>
            <person name="Srinivasan S."/>
        </authorList>
    </citation>
    <scope>NUCLEOTIDE SEQUENCE [LARGE SCALE GENOMIC DNA]</scope>
    <source>
        <strain evidence="1 2">M3</strain>
    </source>
</reference>
<keyword evidence="2" id="KW-1185">Reference proteome</keyword>
<dbReference type="Proteomes" id="UP000326380">
    <property type="component" value="Unassembled WGS sequence"/>
</dbReference>
<dbReference type="AlphaFoldDB" id="A0A7L5A1H9"/>
<dbReference type="InterPro" id="IPR024775">
    <property type="entry name" value="DinB-like"/>
</dbReference>
<evidence type="ECO:0000313" key="1">
    <source>
        <dbReference type="EMBL" id="KAA9338624.1"/>
    </source>
</evidence>
<comment type="caution">
    <text evidence="1">The sequence shown here is derived from an EMBL/GenBank/DDBJ whole genome shotgun (WGS) entry which is preliminary data.</text>
</comment>
<proteinExistence type="predicted"/>
<dbReference type="SUPFAM" id="SSF109854">
    <property type="entry name" value="DinB/YfiT-like putative metalloenzymes"/>
    <property type="match status" value="1"/>
</dbReference>
<name>A0A7L5A1H9_9BACT</name>
<gene>
    <name evidence="1" type="ORF">F0P96_07315</name>
</gene>
<dbReference type="EMBL" id="VTWU01000002">
    <property type="protein sequence ID" value="KAA9338624.1"/>
    <property type="molecule type" value="Genomic_DNA"/>
</dbReference>
<evidence type="ECO:0000313" key="2">
    <source>
        <dbReference type="Proteomes" id="UP000326380"/>
    </source>
</evidence>
<dbReference type="InterPro" id="IPR034660">
    <property type="entry name" value="DinB/YfiT-like"/>
</dbReference>
<accession>A0A7L5A1H9</accession>